<dbReference type="InterPro" id="IPR009414">
    <property type="entry name" value="DUF1064"/>
</dbReference>
<sequence>MNHTAKKVTIGSFTFDSQKEAKFYEKFIQNSGYKYEVHPSYVIKDKVAMGGVNLTRISYAPDFVIFDDYGEIKHVYDVKTSINTQFGADTAAKLRFNLFARKYGVPVEVVVPRANDFKMKIYGLTKNVNTRHERINRKGKQIVEFYDVMQSVDYDVEDFIGI</sequence>
<dbReference type="Pfam" id="PF06356">
    <property type="entry name" value="DUF1064"/>
    <property type="match status" value="1"/>
</dbReference>
<comment type="caution">
    <text evidence="1">The sequence shown here is derived from an EMBL/GenBank/DDBJ whole genome shotgun (WGS) entry which is preliminary data.</text>
</comment>
<dbReference type="Proteomes" id="UP000192575">
    <property type="component" value="Unassembled WGS sequence"/>
</dbReference>
<gene>
    <name evidence="1" type="ORF">B6U56_02685</name>
</gene>
<evidence type="ECO:0008006" key="3">
    <source>
        <dbReference type="Google" id="ProtNLM"/>
    </source>
</evidence>
<dbReference type="RefSeq" id="WP_081533864.1">
    <property type="nucleotide sequence ID" value="NZ_NBEF01000014.1"/>
</dbReference>
<dbReference type="AlphaFoldDB" id="A0A1V9RE00"/>
<organism evidence="1 2">
    <name type="scientific">Ligilactobacillus salivarius</name>
    <dbReference type="NCBI Taxonomy" id="1624"/>
    <lineage>
        <taxon>Bacteria</taxon>
        <taxon>Bacillati</taxon>
        <taxon>Bacillota</taxon>
        <taxon>Bacilli</taxon>
        <taxon>Lactobacillales</taxon>
        <taxon>Lactobacillaceae</taxon>
        <taxon>Ligilactobacillus</taxon>
    </lineage>
</organism>
<evidence type="ECO:0000313" key="2">
    <source>
        <dbReference type="Proteomes" id="UP000192575"/>
    </source>
</evidence>
<name>A0A1V9RE00_9LACO</name>
<dbReference type="EMBL" id="NBEF01000014">
    <property type="protein sequence ID" value="OQQ91334.1"/>
    <property type="molecule type" value="Genomic_DNA"/>
</dbReference>
<evidence type="ECO:0000313" key="1">
    <source>
        <dbReference type="EMBL" id="OQQ91334.1"/>
    </source>
</evidence>
<proteinExistence type="predicted"/>
<accession>A0A1V9RE00</accession>
<protein>
    <recommendedName>
        <fullName evidence="3">DUF1064 domain-containing protein</fullName>
    </recommendedName>
</protein>
<reference evidence="1 2" key="1">
    <citation type="submission" date="2017-03" db="EMBL/GenBank/DDBJ databases">
        <title>Phylogenomics and comparative genomics of Lactobacillus salivarius, a mammalian gut commensal.</title>
        <authorList>
            <person name="Harris H.M."/>
        </authorList>
    </citation>
    <scope>NUCLEOTIDE SEQUENCE [LARGE SCALE GENOMIC DNA]</scope>
    <source>
        <strain evidence="1 2">JCM 1047</strain>
    </source>
</reference>